<comment type="caution">
    <text evidence="1">The sequence shown here is derived from an EMBL/GenBank/DDBJ whole genome shotgun (WGS) entry which is preliminary data.</text>
</comment>
<reference evidence="1" key="1">
    <citation type="journal article" date="2021" name="Environ. Microbiol.">
        <title>Gene family expansions and transcriptome signatures uncover fungal adaptations to wood decay.</title>
        <authorList>
            <person name="Hage H."/>
            <person name="Miyauchi S."/>
            <person name="Viragh M."/>
            <person name="Drula E."/>
            <person name="Min B."/>
            <person name="Chaduli D."/>
            <person name="Navarro D."/>
            <person name="Favel A."/>
            <person name="Norest M."/>
            <person name="Lesage-Meessen L."/>
            <person name="Balint B."/>
            <person name="Merenyi Z."/>
            <person name="de Eugenio L."/>
            <person name="Morin E."/>
            <person name="Martinez A.T."/>
            <person name="Baldrian P."/>
            <person name="Stursova M."/>
            <person name="Martinez M.J."/>
            <person name="Novotny C."/>
            <person name="Magnuson J.K."/>
            <person name="Spatafora J.W."/>
            <person name="Maurice S."/>
            <person name="Pangilinan J."/>
            <person name="Andreopoulos W."/>
            <person name="LaButti K."/>
            <person name="Hundley H."/>
            <person name="Na H."/>
            <person name="Kuo A."/>
            <person name="Barry K."/>
            <person name="Lipzen A."/>
            <person name="Henrissat B."/>
            <person name="Riley R."/>
            <person name="Ahrendt S."/>
            <person name="Nagy L.G."/>
            <person name="Grigoriev I.V."/>
            <person name="Martin F."/>
            <person name="Rosso M.N."/>
        </authorList>
    </citation>
    <scope>NUCLEOTIDE SEQUENCE</scope>
    <source>
        <strain evidence="1">CBS 384.51</strain>
    </source>
</reference>
<dbReference type="EMBL" id="MU274901">
    <property type="protein sequence ID" value="KAI0093723.1"/>
    <property type="molecule type" value="Genomic_DNA"/>
</dbReference>
<evidence type="ECO:0000313" key="1">
    <source>
        <dbReference type="EMBL" id="KAI0093723.1"/>
    </source>
</evidence>
<evidence type="ECO:0000313" key="2">
    <source>
        <dbReference type="Proteomes" id="UP001055072"/>
    </source>
</evidence>
<accession>A0ACB8UH72</accession>
<gene>
    <name evidence="1" type="ORF">BDY19DRAFT_269440</name>
</gene>
<keyword evidence="2" id="KW-1185">Reference proteome</keyword>
<sequence>MDTYADSIYSDESQASELLKAVLKPSAVAQPLVNSGAEYSLQDDYAFHDSPQASLSQYGLQNLPVSQSQVPGAPPAITSLTNQPSASWEPPGLTAFPKASSMEARAGQTSAVDQSLKGGSINKEYFAAITAKTGRDPGGSGPVEVAALPDGSQRTKAINNAQMPSPAPTPSPSPVRDRKRKINRSRRERSVSPVSDDSFGGPLPTDLQYKRHIANSTTFNLPLHELCETQDSSLDDKDPDELSTASTDDISHLPGVSGGRSYSSRFIVPSSEPSHSQCEEDSMLGEPAQVEEYHDDFIDEPVEEVSQVSSSVEAQAEMDALLVPSLPLETQVNASEPPVQPAVTSTGTSAAQSLISLIDPAKAHRYRAWLDRPQGRDLPRLAPSPWPGPTTATNNHGQSQPSSPSALAALGEETQLTSFANLPAQGHVTPPTNASQTSGSVDPDGGYTYEETQPSTASNDPPTNERIAQELQGSPMHRSLANKKGVFSNLANYSDSEVPDSEATQSQRLPNPTLSPIIPSPDLASPQRVKPSARYTLPPVRPKSTSKSPRKPQGVSEEIVPDSVVYETDATEEEVREVIEEVTKVAEKEEEEESSEEENVPLAKTVAARKLLSANVANGKRGRSHSQTLMPPPPKKEKATIPTSATKATRSHGPAINEDVSSSVALEKKEKPKVTRKPKRGESSIAAKAKGKGKATVTGKGKRRGRKAVAPKPKTPIRSHDDDSEEEEEREESNNAIAEDQRTELADDDDVMGVDDSLPAPGSSSRKRKRVVPASTARSTRSIRSSARAGGSTAKKLTRTTTTTPVARSTKRIKLESLAELKTSGATRVLALWRQDSYYYCGTVFSQTASGKYWIHFDDDSQDEVSIQHLRALDFQPGDSVTSIEGGGKGADFNASVISISCTVPGEECVVIDDGIYEEKEVEAWRLKVVWKSVDHEWEGRRLQGWQIDPYEKPPKASTPSVQSVTSSDTVGGNQKGRFLAKMGFAVSLTNGDGALERRNELNDMIKAHGGTVVPDWGEIFSMNGTCEIQGKRWVWRKDDVKLLKNGPGNGKFNQVFLLANDANQKPKFLIALALGIPCLDVEWLEDCVKENKRQRWQGYLLPTGSPIKLHTRVTQLVDYNWGHSKEDMGFIMDNPVAIKAFQGMRVLCVSPAFVETKKGSIVDVNDAESKRMIPRIILCMGASVVEAVSSLTFASRQEFEKDYDYLVIEPSTYPNVTNQVKQFKNWVSFKWVKECLMLNRLLPVMHDDDLDD</sequence>
<protein>
    <submittedName>
        <fullName evidence="1">Uncharacterized protein</fullName>
    </submittedName>
</protein>
<organism evidence="1 2">
    <name type="scientific">Irpex rosettiformis</name>
    <dbReference type="NCBI Taxonomy" id="378272"/>
    <lineage>
        <taxon>Eukaryota</taxon>
        <taxon>Fungi</taxon>
        <taxon>Dikarya</taxon>
        <taxon>Basidiomycota</taxon>
        <taxon>Agaricomycotina</taxon>
        <taxon>Agaricomycetes</taxon>
        <taxon>Polyporales</taxon>
        <taxon>Irpicaceae</taxon>
        <taxon>Irpex</taxon>
    </lineage>
</organism>
<proteinExistence type="predicted"/>
<name>A0ACB8UH72_9APHY</name>
<dbReference type="Proteomes" id="UP001055072">
    <property type="component" value="Unassembled WGS sequence"/>
</dbReference>